<gene>
    <name evidence="2" type="ORF">K504DRAFT_475317</name>
</gene>
<dbReference type="EMBL" id="MU005767">
    <property type="protein sequence ID" value="KAF2711474.1"/>
    <property type="molecule type" value="Genomic_DNA"/>
</dbReference>
<evidence type="ECO:0000313" key="2">
    <source>
        <dbReference type="EMBL" id="KAF2711474.1"/>
    </source>
</evidence>
<protein>
    <submittedName>
        <fullName evidence="2">Uncharacterized protein</fullName>
    </submittedName>
</protein>
<feature type="compositionally biased region" description="Low complexity" evidence="1">
    <location>
        <begin position="43"/>
        <end position="61"/>
    </location>
</feature>
<organism evidence="2 3">
    <name type="scientific">Pleomassaria siparia CBS 279.74</name>
    <dbReference type="NCBI Taxonomy" id="1314801"/>
    <lineage>
        <taxon>Eukaryota</taxon>
        <taxon>Fungi</taxon>
        <taxon>Dikarya</taxon>
        <taxon>Ascomycota</taxon>
        <taxon>Pezizomycotina</taxon>
        <taxon>Dothideomycetes</taxon>
        <taxon>Pleosporomycetidae</taxon>
        <taxon>Pleosporales</taxon>
        <taxon>Pleomassariaceae</taxon>
        <taxon>Pleomassaria</taxon>
    </lineage>
</organism>
<proteinExistence type="predicted"/>
<evidence type="ECO:0000256" key="1">
    <source>
        <dbReference type="SAM" id="MobiDB-lite"/>
    </source>
</evidence>
<dbReference type="Proteomes" id="UP000799428">
    <property type="component" value="Unassembled WGS sequence"/>
</dbReference>
<reference evidence="2" key="1">
    <citation type="journal article" date="2020" name="Stud. Mycol.">
        <title>101 Dothideomycetes genomes: a test case for predicting lifestyles and emergence of pathogens.</title>
        <authorList>
            <person name="Haridas S."/>
            <person name="Albert R."/>
            <person name="Binder M."/>
            <person name="Bloem J."/>
            <person name="Labutti K."/>
            <person name="Salamov A."/>
            <person name="Andreopoulos B."/>
            <person name="Baker S."/>
            <person name="Barry K."/>
            <person name="Bills G."/>
            <person name="Bluhm B."/>
            <person name="Cannon C."/>
            <person name="Castanera R."/>
            <person name="Culley D."/>
            <person name="Daum C."/>
            <person name="Ezra D."/>
            <person name="Gonzalez J."/>
            <person name="Henrissat B."/>
            <person name="Kuo A."/>
            <person name="Liang C."/>
            <person name="Lipzen A."/>
            <person name="Lutzoni F."/>
            <person name="Magnuson J."/>
            <person name="Mondo S."/>
            <person name="Nolan M."/>
            <person name="Ohm R."/>
            <person name="Pangilinan J."/>
            <person name="Park H.-J."/>
            <person name="Ramirez L."/>
            <person name="Alfaro M."/>
            <person name="Sun H."/>
            <person name="Tritt A."/>
            <person name="Yoshinaga Y."/>
            <person name="Zwiers L.-H."/>
            <person name="Turgeon B."/>
            <person name="Goodwin S."/>
            <person name="Spatafora J."/>
            <person name="Crous P."/>
            <person name="Grigoriev I."/>
        </authorList>
    </citation>
    <scope>NUCLEOTIDE SEQUENCE</scope>
    <source>
        <strain evidence="2">CBS 279.74</strain>
    </source>
</reference>
<accession>A0A6G1KF71</accession>
<keyword evidence="3" id="KW-1185">Reference proteome</keyword>
<name>A0A6G1KF71_9PLEO</name>
<feature type="region of interest" description="Disordered" evidence="1">
    <location>
        <begin position="43"/>
        <end position="85"/>
    </location>
</feature>
<dbReference type="OrthoDB" id="5285218at2759"/>
<evidence type="ECO:0000313" key="3">
    <source>
        <dbReference type="Proteomes" id="UP000799428"/>
    </source>
</evidence>
<dbReference type="AlphaFoldDB" id="A0A6G1KF71"/>
<sequence>MGLIEKLQARLELYRLEQRYTRREKRTTFYSDAQYVDGEYVMASSPTSMNSSTSSSTATSKASKRMSKGPAVRIRELARAGTGRS</sequence>